<dbReference type="PROSITE" id="PS50082">
    <property type="entry name" value="WD_REPEATS_2"/>
    <property type="match status" value="1"/>
</dbReference>
<dbReference type="SUPFAM" id="SSF50978">
    <property type="entry name" value="WD40 repeat-like"/>
    <property type="match status" value="1"/>
</dbReference>
<dbReference type="InterPro" id="IPR001680">
    <property type="entry name" value="WD40_rpt"/>
</dbReference>
<dbReference type="PANTHER" id="PTHR14381:SF1">
    <property type="entry name" value="F-BOX_WD REPEAT-CONTAINING PROTEIN 4"/>
    <property type="match status" value="1"/>
</dbReference>
<feature type="repeat" description="WD" evidence="1">
    <location>
        <begin position="173"/>
        <end position="212"/>
    </location>
</feature>
<dbReference type="InterPro" id="IPR052301">
    <property type="entry name" value="SCF_F-box/WD-repeat"/>
</dbReference>
<accession>A0A8C6SZY0</accession>
<reference evidence="3" key="1">
    <citation type="submission" date="2025-08" db="UniProtKB">
        <authorList>
            <consortium name="Ensembl"/>
        </authorList>
    </citation>
    <scope>IDENTIFICATION</scope>
</reference>
<dbReference type="InterPro" id="IPR036322">
    <property type="entry name" value="WD40_repeat_dom_sf"/>
</dbReference>
<dbReference type="SUPFAM" id="SSF81383">
    <property type="entry name" value="F-box domain"/>
    <property type="match status" value="1"/>
</dbReference>
<sequence>MHLAQLPEDVFYHILGYLDYRSLSRFSQVCKTIYSFVNRDIVWRNIAKEFLNTGISGNGTDRYPKIPLKERVSTAQNWSHGVCRKDIPLRWRKNLLPWLQMDGNILFLSQAAEIRAHRVHPEGKRTLGQPFQIFSGHNDDVCRFVLNNSYLISSGSDGLIVVHSRRSRSQTKLPGHSQEINCLDSRDELIISGSRDATVKVWTLTSSSPRGTFSMFDRVWSIAIDPSVSSFAVGTACCRTPSPLHLWNIERLEHVCTLGSNFRRGAGVLDIVFESPFQLLTCGYDTFIRLWDLRLTSRKCVMEWEEPHDSTLYCLQTDGNHMMASGSSYYGVVRLWDKRQSQCLQVYELSAQRASSPVYCLRFNSSHLFAALATSLHSLDFRHSPSSSS</sequence>
<dbReference type="PROSITE" id="PS50294">
    <property type="entry name" value="WD_REPEATS_REGION"/>
    <property type="match status" value="1"/>
</dbReference>
<dbReference type="GO" id="GO:0031146">
    <property type="term" value="P:SCF-dependent proteasomal ubiquitin-dependent protein catabolic process"/>
    <property type="evidence" value="ECO:0007669"/>
    <property type="project" value="TreeGrafter"/>
</dbReference>
<dbReference type="SMART" id="SM00320">
    <property type="entry name" value="WD40"/>
    <property type="match status" value="5"/>
</dbReference>
<dbReference type="InterPro" id="IPR015943">
    <property type="entry name" value="WD40/YVTN_repeat-like_dom_sf"/>
</dbReference>
<dbReference type="Proteomes" id="UP000694523">
    <property type="component" value="Unplaced"/>
</dbReference>
<feature type="domain" description="F-box" evidence="2">
    <location>
        <begin position="1"/>
        <end position="46"/>
    </location>
</feature>
<dbReference type="InterPro" id="IPR036047">
    <property type="entry name" value="F-box-like_dom_sf"/>
</dbReference>
<dbReference type="Gene3D" id="1.20.1280.50">
    <property type="match status" value="1"/>
</dbReference>
<dbReference type="FunFam" id="2.130.10.10:FF:002194">
    <property type="entry name" value="Uncharacterized protein"/>
    <property type="match status" value="1"/>
</dbReference>
<evidence type="ECO:0000256" key="1">
    <source>
        <dbReference type="PROSITE-ProRule" id="PRU00221"/>
    </source>
</evidence>
<dbReference type="GO" id="GO:0019005">
    <property type="term" value="C:SCF ubiquitin ligase complex"/>
    <property type="evidence" value="ECO:0007669"/>
    <property type="project" value="TreeGrafter"/>
</dbReference>
<keyword evidence="1" id="KW-0853">WD repeat</keyword>
<proteinExistence type="predicted"/>
<evidence type="ECO:0000313" key="3">
    <source>
        <dbReference type="Ensembl" id="ENSNMLP00000014187.1"/>
    </source>
</evidence>
<dbReference type="InterPro" id="IPR001810">
    <property type="entry name" value="F-box_dom"/>
</dbReference>
<dbReference type="SMART" id="SM00256">
    <property type="entry name" value="FBOX"/>
    <property type="match status" value="1"/>
</dbReference>
<dbReference type="PROSITE" id="PS50181">
    <property type="entry name" value="FBOX"/>
    <property type="match status" value="1"/>
</dbReference>
<name>A0A8C6SZY0_9GOBI</name>
<dbReference type="Gene3D" id="2.130.10.10">
    <property type="entry name" value="YVTN repeat-like/Quinoprotein amine dehydrogenase"/>
    <property type="match status" value="2"/>
</dbReference>
<protein>
    <submittedName>
        <fullName evidence="3">F-box and WD repeat domain containing 4</fullName>
    </submittedName>
</protein>
<reference evidence="3" key="2">
    <citation type="submission" date="2025-09" db="UniProtKB">
        <authorList>
            <consortium name="Ensembl"/>
        </authorList>
    </citation>
    <scope>IDENTIFICATION</scope>
</reference>
<evidence type="ECO:0000313" key="4">
    <source>
        <dbReference type="Proteomes" id="UP000694523"/>
    </source>
</evidence>
<dbReference type="AlphaFoldDB" id="A0A8C6SZY0"/>
<dbReference type="Ensembl" id="ENSNMLT00000015962.1">
    <property type="protein sequence ID" value="ENSNMLP00000014187.1"/>
    <property type="gene ID" value="ENSNMLG00000009485.1"/>
</dbReference>
<dbReference type="PANTHER" id="PTHR14381">
    <property type="entry name" value="DACTYLIN"/>
    <property type="match status" value="1"/>
</dbReference>
<dbReference type="Pfam" id="PF00400">
    <property type="entry name" value="WD40"/>
    <property type="match status" value="3"/>
</dbReference>
<dbReference type="Pfam" id="PF12937">
    <property type="entry name" value="F-box-like"/>
    <property type="match status" value="1"/>
</dbReference>
<evidence type="ECO:0000259" key="2">
    <source>
        <dbReference type="PROSITE" id="PS50181"/>
    </source>
</evidence>
<organism evidence="3 4">
    <name type="scientific">Neogobius melanostomus</name>
    <name type="common">round goby</name>
    <dbReference type="NCBI Taxonomy" id="47308"/>
    <lineage>
        <taxon>Eukaryota</taxon>
        <taxon>Metazoa</taxon>
        <taxon>Chordata</taxon>
        <taxon>Craniata</taxon>
        <taxon>Vertebrata</taxon>
        <taxon>Euteleostomi</taxon>
        <taxon>Actinopterygii</taxon>
        <taxon>Neopterygii</taxon>
        <taxon>Teleostei</taxon>
        <taxon>Neoteleostei</taxon>
        <taxon>Acanthomorphata</taxon>
        <taxon>Gobiaria</taxon>
        <taxon>Gobiiformes</taxon>
        <taxon>Gobioidei</taxon>
        <taxon>Gobiidae</taxon>
        <taxon>Benthophilinae</taxon>
        <taxon>Neogobiini</taxon>
        <taxon>Neogobius</taxon>
    </lineage>
</organism>
<keyword evidence="4" id="KW-1185">Reference proteome</keyword>